<proteinExistence type="inferred from homology"/>
<name>A0A2U2X7N4_9FLAO</name>
<dbReference type="SUPFAM" id="SSF55729">
    <property type="entry name" value="Acyl-CoA N-acyltransferases (Nat)"/>
    <property type="match status" value="1"/>
</dbReference>
<dbReference type="PANTHER" id="PTHR43792">
    <property type="entry name" value="GNAT FAMILY, PUTATIVE (AFU_ORTHOLOGUE AFUA_3G00765)-RELATED-RELATED"/>
    <property type="match status" value="1"/>
</dbReference>
<dbReference type="InterPro" id="IPR016181">
    <property type="entry name" value="Acyl_CoA_acyltransferase"/>
</dbReference>
<dbReference type="EMBL" id="QFRI01000001">
    <property type="protein sequence ID" value="PWH83817.1"/>
    <property type="molecule type" value="Genomic_DNA"/>
</dbReference>
<dbReference type="InterPro" id="IPR051531">
    <property type="entry name" value="N-acetyltransferase"/>
</dbReference>
<reference evidence="5" key="1">
    <citation type="submission" date="2018-05" db="EMBL/GenBank/DDBJ databases">
        <title>Algibacter marinivivus sp. nov., isolated from sample around a algae.</title>
        <authorList>
            <person name="Zhong X."/>
        </authorList>
    </citation>
    <scope>NUCLEOTIDE SEQUENCE [LARGE SCALE GENOMIC DNA]</scope>
    <source>
        <strain evidence="5">ZY111</strain>
    </source>
</reference>
<evidence type="ECO:0000256" key="2">
    <source>
        <dbReference type="ARBA" id="ARBA00023315"/>
    </source>
</evidence>
<evidence type="ECO:0000256" key="3">
    <source>
        <dbReference type="ARBA" id="ARBA00038502"/>
    </source>
</evidence>
<accession>A0A2U2X7N4</accession>
<dbReference type="Pfam" id="PF13302">
    <property type="entry name" value="Acetyltransf_3"/>
    <property type="match status" value="1"/>
</dbReference>
<comment type="caution">
    <text evidence="5">The sequence shown here is derived from an EMBL/GenBank/DDBJ whole genome shotgun (WGS) entry which is preliminary data.</text>
</comment>
<gene>
    <name evidence="5" type="ORF">DIS18_04495</name>
</gene>
<reference evidence="5" key="2">
    <citation type="submission" date="2018-05" db="EMBL/GenBank/DDBJ databases">
        <authorList>
            <person name="Lanie J.A."/>
            <person name="Ng W.-L."/>
            <person name="Kazmierczak K.M."/>
            <person name="Andrzejewski T.M."/>
            <person name="Davidsen T.M."/>
            <person name="Wayne K.J."/>
            <person name="Tettelin H."/>
            <person name="Glass J.I."/>
            <person name="Rusch D."/>
            <person name="Podicherti R."/>
            <person name="Tsui H.-C.T."/>
            <person name="Winkler M.E."/>
        </authorList>
    </citation>
    <scope>NUCLEOTIDE SEQUENCE [LARGE SCALE GENOMIC DNA]</scope>
    <source>
        <strain evidence="5">ZY111</strain>
    </source>
</reference>
<keyword evidence="6" id="KW-1185">Reference proteome</keyword>
<evidence type="ECO:0000259" key="4">
    <source>
        <dbReference type="Pfam" id="PF13302"/>
    </source>
</evidence>
<dbReference type="Proteomes" id="UP000245375">
    <property type="component" value="Unassembled WGS sequence"/>
</dbReference>
<dbReference type="RefSeq" id="WP_109351822.1">
    <property type="nucleotide sequence ID" value="NZ_QFRI01000001.1"/>
</dbReference>
<comment type="similarity">
    <text evidence="3">Belongs to the acetyltransferase family. RimJ subfamily.</text>
</comment>
<dbReference type="OrthoDB" id="883856at2"/>
<evidence type="ECO:0000313" key="6">
    <source>
        <dbReference type="Proteomes" id="UP000245375"/>
    </source>
</evidence>
<feature type="domain" description="N-acetyltransferase" evidence="4">
    <location>
        <begin position="25"/>
        <end position="149"/>
    </location>
</feature>
<dbReference type="Gene3D" id="3.40.630.30">
    <property type="match status" value="1"/>
</dbReference>
<evidence type="ECO:0000313" key="5">
    <source>
        <dbReference type="EMBL" id="PWH83817.1"/>
    </source>
</evidence>
<dbReference type="GO" id="GO:0016747">
    <property type="term" value="F:acyltransferase activity, transferring groups other than amino-acyl groups"/>
    <property type="evidence" value="ECO:0007669"/>
    <property type="project" value="InterPro"/>
</dbReference>
<dbReference type="InterPro" id="IPR000182">
    <property type="entry name" value="GNAT_dom"/>
</dbReference>
<protein>
    <submittedName>
        <fullName evidence="5">N-acetyltransferase</fullName>
    </submittedName>
</protein>
<sequence>MSLIDYKLERIQNISFEVFFDLIYNNKSYIEKGFAGTVKRCQTKEGAKNLFKEWDLEESENRCFFFFIKNIQKNILVGLVNIKNIDYDINKCEIGYFVSEQVAGKGIVSKFTSNVVTYCFEKLHMNKIFLRIAPENIASQKVAFNNHFKKEGVLREEYKGFQDKLEDVMYFGLLKTDYLKTKND</sequence>
<keyword evidence="1 5" id="KW-0808">Transferase</keyword>
<keyword evidence="2" id="KW-0012">Acyltransferase</keyword>
<evidence type="ECO:0000256" key="1">
    <source>
        <dbReference type="ARBA" id="ARBA00022679"/>
    </source>
</evidence>
<organism evidence="5 6">
    <name type="scientific">Algibacter marinivivus</name>
    <dbReference type="NCBI Taxonomy" id="2100723"/>
    <lineage>
        <taxon>Bacteria</taxon>
        <taxon>Pseudomonadati</taxon>
        <taxon>Bacteroidota</taxon>
        <taxon>Flavobacteriia</taxon>
        <taxon>Flavobacteriales</taxon>
        <taxon>Flavobacteriaceae</taxon>
        <taxon>Algibacter</taxon>
    </lineage>
</organism>
<dbReference type="PANTHER" id="PTHR43792:SF8">
    <property type="entry name" value="[RIBOSOMAL PROTEIN US5]-ALANINE N-ACETYLTRANSFERASE"/>
    <property type="match status" value="1"/>
</dbReference>
<dbReference type="AlphaFoldDB" id="A0A2U2X7N4"/>